<sequence length="114" mass="12015">MQPHHLAAAVFALLALPAFLSAGWLRDGRVPVARGARGMTGRRRRALDNRLARLMHMVGVAMLAMAAGLATWGGDQARVAALAVVLVVVVNGLAVAMLLSVLRARRGDWPGDGD</sequence>
<keyword evidence="1" id="KW-0472">Membrane</keyword>
<dbReference type="Proteomes" id="UP000315949">
    <property type="component" value="Unassembled WGS sequence"/>
</dbReference>
<dbReference type="EMBL" id="VOHE01000002">
    <property type="protein sequence ID" value="TWT20741.1"/>
    <property type="molecule type" value="Genomic_DNA"/>
</dbReference>
<comment type="caution">
    <text evidence="2">The sequence shown here is derived from an EMBL/GenBank/DDBJ whole genome shotgun (WGS) entry which is preliminary data.</text>
</comment>
<proteinExistence type="predicted"/>
<evidence type="ECO:0000313" key="3">
    <source>
        <dbReference type="Proteomes" id="UP000315949"/>
    </source>
</evidence>
<accession>A0A5C5U2V4</accession>
<keyword evidence="1" id="KW-0812">Transmembrane</keyword>
<evidence type="ECO:0000313" key="2">
    <source>
        <dbReference type="EMBL" id="TWT20741.1"/>
    </source>
</evidence>
<reference evidence="2 3" key="1">
    <citation type="submission" date="2019-07" db="EMBL/GenBank/DDBJ databases">
        <title>Luteimonas sp. YD-1 nov., isolated from acidic soil.</title>
        <authorList>
            <person name="Zhou J."/>
        </authorList>
    </citation>
    <scope>NUCLEOTIDE SEQUENCE [LARGE SCALE GENOMIC DNA]</scope>
    <source>
        <strain evidence="2 3">YD-1</strain>
    </source>
</reference>
<dbReference type="RefSeq" id="WP_146311465.1">
    <property type="nucleotide sequence ID" value="NZ_VOHE01000002.1"/>
</dbReference>
<feature type="transmembrane region" description="Helical" evidence="1">
    <location>
        <begin position="6"/>
        <end position="25"/>
    </location>
</feature>
<dbReference type="AlphaFoldDB" id="A0A5C5U2V4"/>
<protein>
    <submittedName>
        <fullName evidence="2">Uncharacterized protein</fullName>
    </submittedName>
</protein>
<organism evidence="2 3">
    <name type="scientific">Luteimonas wenzhouensis</name>
    <dbReference type="NCBI Taxonomy" id="2599615"/>
    <lineage>
        <taxon>Bacteria</taxon>
        <taxon>Pseudomonadati</taxon>
        <taxon>Pseudomonadota</taxon>
        <taxon>Gammaproteobacteria</taxon>
        <taxon>Lysobacterales</taxon>
        <taxon>Lysobacteraceae</taxon>
        <taxon>Luteimonas</taxon>
    </lineage>
</organism>
<keyword evidence="3" id="KW-1185">Reference proteome</keyword>
<evidence type="ECO:0000256" key="1">
    <source>
        <dbReference type="SAM" id="Phobius"/>
    </source>
</evidence>
<gene>
    <name evidence="2" type="ORF">FQY79_05355</name>
</gene>
<feature type="transmembrane region" description="Helical" evidence="1">
    <location>
        <begin position="79"/>
        <end position="102"/>
    </location>
</feature>
<feature type="transmembrane region" description="Helical" evidence="1">
    <location>
        <begin position="51"/>
        <end position="73"/>
    </location>
</feature>
<name>A0A5C5U2V4_9GAMM</name>
<keyword evidence="1" id="KW-1133">Transmembrane helix</keyword>